<dbReference type="EMBL" id="KI630752">
    <property type="protein sequence ID" value="EYU33654.1"/>
    <property type="molecule type" value="Genomic_DNA"/>
</dbReference>
<dbReference type="PANTHER" id="PTHR48011:SF76">
    <property type="entry name" value="MITOGEN-ACTIVATED PROTEIN KINASE KINASE KINASE 15"/>
    <property type="match status" value="1"/>
</dbReference>
<dbReference type="GO" id="GO:0004672">
    <property type="term" value="F:protein kinase activity"/>
    <property type="evidence" value="ECO:0000318"/>
    <property type="project" value="GO_Central"/>
</dbReference>
<keyword evidence="4 5" id="KW-0067">ATP-binding</keyword>
<dbReference type="GO" id="GO:0004674">
    <property type="term" value="F:protein serine/threonine kinase activity"/>
    <property type="evidence" value="ECO:0007669"/>
    <property type="project" value="UniProtKB-KW"/>
</dbReference>
<gene>
    <name evidence="8" type="ORF">MIMGU_mgv1a021391mg</name>
</gene>
<dbReference type="SUPFAM" id="SSF56112">
    <property type="entry name" value="Protein kinase-like (PK-like)"/>
    <property type="match status" value="1"/>
</dbReference>
<evidence type="ECO:0000259" key="7">
    <source>
        <dbReference type="PROSITE" id="PS50011"/>
    </source>
</evidence>
<reference evidence="8 9" key="1">
    <citation type="journal article" date="2013" name="Proc. Natl. Acad. Sci. U.S.A.">
        <title>Fine-scale variation in meiotic recombination in Mimulus inferred from population shotgun sequencing.</title>
        <authorList>
            <person name="Hellsten U."/>
            <person name="Wright K.M."/>
            <person name="Jenkins J."/>
            <person name="Shu S."/>
            <person name="Yuan Y."/>
            <person name="Wessler S.R."/>
            <person name="Schmutz J."/>
            <person name="Willis J.H."/>
            <person name="Rokhsar D.S."/>
        </authorList>
    </citation>
    <scope>NUCLEOTIDE SEQUENCE [LARGE SCALE GENOMIC DNA]</scope>
    <source>
        <strain evidence="9">cv. DUN x IM62</strain>
    </source>
</reference>
<proteinExistence type="inferred from homology"/>
<dbReference type="Proteomes" id="UP000030748">
    <property type="component" value="Unassembled WGS sequence"/>
</dbReference>
<dbReference type="InterPro" id="IPR017441">
    <property type="entry name" value="Protein_kinase_ATP_BS"/>
</dbReference>
<dbReference type="PROSITE" id="PS00108">
    <property type="entry name" value="PROTEIN_KINASE_ST"/>
    <property type="match status" value="1"/>
</dbReference>
<keyword evidence="3" id="KW-0418">Kinase</keyword>
<sequence>MAAAWTRGPTIGRGSSASVSLATTAGGEVFAAVKSTDLSSSASLQKEGILISQLSSPYIVKCLGSDITCEESGHVYNLFLEYLPGGTLSDRIKKQGGSLDETAIGKHAHGILMGLNYLHTKGLVHCDIKGENILLGENGSVKIADFGCAKRVGSGGSGFSGTPAYMAPETARGEEQGFAADVWALGCTVVEMATGSHPWPEMKDPAAALYRVGFSGDVPETPAWFSGQARDFLDNCLTRDPRERWTAAELLRHPFMIAASAEEGSGEVIGEFAKRASPTSVMDQDFWDALEVPENPMEISSDSDSPAGRIMDLIGDGLSYGGWTEEEGWLTVRGRLRGQTKND</sequence>
<dbReference type="Pfam" id="PF00069">
    <property type="entry name" value="Pkinase"/>
    <property type="match status" value="1"/>
</dbReference>
<dbReference type="Gene3D" id="3.30.200.20">
    <property type="entry name" value="Phosphorylase Kinase, domain 1"/>
    <property type="match status" value="1"/>
</dbReference>
<dbReference type="GO" id="GO:0007165">
    <property type="term" value="P:signal transduction"/>
    <property type="evidence" value="ECO:0000318"/>
    <property type="project" value="GO_Central"/>
</dbReference>
<keyword evidence="2 5" id="KW-0547">Nucleotide-binding</keyword>
<evidence type="ECO:0000256" key="6">
    <source>
        <dbReference type="RuleBase" id="RU000304"/>
    </source>
</evidence>
<dbReference type="InterPro" id="IPR000719">
    <property type="entry name" value="Prot_kinase_dom"/>
</dbReference>
<evidence type="ECO:0000256" key="3">
    <source>
        <dbReference type="ARBA" id="ARBA00022777"/>
    </source>
</evidence>
<dbReference type="STRING" id="4155.A0A022R134"/>
<dbReference type="InterPro" id="IPR008271">
    <property type="entry name" value="Ser/Thr_kinase_AS"/>
</dbReference>
<feature type="binding site" evidence="5">
    <location>
        <position position="34"/>
    </location>
    <ligand>
        <name>ATP</name>
        <dbReference type="ChEBI" id="CHEBI:30616"/>
    </ligand>
</feature>
<dbReference type="SMART" id="SM00220">
    <property type="entry name" value="S_TKc"/>
    <property type="match status" value="1"/>
</dbReference>
<name>A0A022R134_ERYGU</name>
<keyword evidence="6" id="KW-0723">Serine/threonine-protein kinase</keyword>
<dbReference type="InterPro" id="IPR011009">
    <property type="entry name" value="Kinase-like_dom_sf"/>
</dbReference>
<dbReference type="AlphaFoldDB" id="A0A022R134"/>
<dbReference type="PANTHER" id="PTHR48011">
    <property type="entry name" value="CCR4-NOT TRANSCRIPTIONAL COMPLEX SUBUNIT CAF120-RELATED"/>
    <property type="match status" value="1"/>
</dbReference>
<accession>A0A022R134</accession>
<dbReference type="CDD" id="cd06606">
    <property type="entry name" value="STKc_MAPKKK"/>
    <property type="match status" value="1"/>
</dbReference>
<evidence type="ECO:0000256" key="1">
    <source>
        <dbReference type="ARBA" id="ARBA00022679"/>
    </source>
</evidence>
<dbReference type="GO" id="GO:0005524">
    <property type="term" value="F:ATP binding"/>
    <property type="evidence" value="ECO:0007669"/>
    <property type="project" value="UniProtKB-UniRule"/>
</dbReference>
<comment type="similarity">
    <text evidence="6">Belongs to the protein kinase superfamily.</text>
</comment>
<evidence type="ECO:0000256" key="5">
    <source>
        <dbReference type="PROSITE-ProRule" id="PRU10141"/>
    </source>
</evidence>
<dbReference type="PROSITE" id="PS00107">
    <property type="entry name" value="PROTEIN_KINASE_ATP"/>
    <property type="match status" value="1"/>
</dbReference>
<keyword evidence="1" id="KW-0808">Transferase</keyword>
<dbReference type="PROSITE" id="PS50011">
    <property type="entry name" value="PROTEIN_KINASE_DOM"/>
    <property type="match status" value="1"/>
</dbReference>
<dbReference type="Gene3D" id="1.10.510.10">
    <property type="entry name" value="Transferase(Phosphotransferase) domain 1"/>
    <property type="match status" value="1"/>
</dbReference>
<evidence type="ECO:0000256" key="4">
    <source>
        <dbReference type="ARBA" id="ARBA00022840"/>
    </source>
</evidence>
<dbReference type="eggNOG" id="KOG0198">
    <property type="taxonomic scope" value="Eukaryota"/>
</dbReference>
<evidence type="ECO:0000256" key="2">
    <source>
        <dbReference type="ARBA" id="ARBA00022741"/>
    </source>
</evidence>
<dbReference type="InterPro" id="IPR052751">
    <property type="entry name" value="Plant_MAPKKK"/>
</dbReference>
<evidence type="ECO:0000313" key="9">
    <source>
        <dbReference type="Proteomes" id="UP000030748"/>
    </source>
</evidence>
<feature type="domain" description="Protein kinase" evidence="7">
    <location>
        <begin position="5"/>
        <end position="256"/>
    </location>
</feature>
<keyword evidence="9" id="KW-1185">Reference proteome</keyword>
<organism evidence="8 9">
    <name type="scientific">Erythranthe guttata</name>
    <name type="common">Yellow monkey flower</name>
    <name type="synonym">Mimulus guttatus</name>
    <dbReference type="NCBI Taxonomy" id="4155"/>
    <lineage>
        <taxon>Eukaryota</taxon>
        <taxon>Viridiplantae</taxon>
        <taxon>Streptophyta</taxon>
        <taxon>Embryophyta</taxon>
        <taxon>Tracheophyta</taxon>
        <taxon>Spermatophyta</taxon>
        <taxon>Magnoliopsida</taxon>
        <taxon>eudicotyledons</taxon>
        <taxon>Gunneridae</taxon>
        <taxon>Pentapetalae</taxon>
        <taxon>asterids</taxon>
        <taxon>lamiids</taxon>
        <taxon>Lamiales</taxon>
        <taxon>Phrymaceae</taxon>
        <taxon>Erythranthe</taxon>
    </lineage>
</organism>
<evidence type="ECO:0000313" key="8">
    <source>
        <dbReference type="EMBL" id="EYU33654.1"/>
    </source>
</evidence>
<protein>
    <recommendedName>
        <fullName evidence="7">Protein kinase domain-containing protein</fullName>
    </recommendedName>
</protein>